<dbReference type="PANTHER" id="PTHR48449:SF1">
    <property type="entry name" value="DUF1985 DOMAIN-CONTAINING PROTEIN"/>
    <property type="match status" value="1"/>
</dbReference>
<keyword evidence="4" id="KW-1185">Reference proteome</keyword>
<feature type="compositionally biased region" description="Polar residues" evidence="1">
    <location>
        <begin position="1"/>
        <end position="12"/>
    </location>
</feature>
<dbReference type="PANTHER" id="PTHR48449">
    <property type="entry name" value="DUF1985 DOMAIN-CONTAINING PROTEIN"/>
    <property type="match status" value="1"/>
</dbReference>
<sequence>MVVTRSLISPSPSGLKRKCGGQEEDNVRKISLGDDMSDDSIDMDVLNERRSKKSNDSVGRDVENERNDRKSKKLKLKSATEVDDGDLESEDESRIVIPSKAKEFAAISGLLGKSDIDMLKYVEKGDVFVDKYFSDMTVTHGAVKQHFLNSIFKDDEFAVRMAVLYLVTNYLISKPPAKHVSNGLLYLIGSSEFNSFPWGRFVNDTTLYYMRLGLKGYVGGLVQKKLLQVRWRENLHVI</sequence>
<protein>
    <recommendedName>
        <fullName evidence="2">DUF1985 domain-containing protein</fullName>
    </recommendedName>
</protein>
<dbReference type="Gramene" id="evm.model.ctgX41.3">
    <property type="protein sequence ID" value="cds.evm.model.ctgX41.3"/>
    <property type="gene ID" value="evm.TU.ctgX41.3"/>
</dbReference>
<name>A0A803QSD7_CANSA</name>
<dbReference type="AlphaFoldDB" id="A0A803QSD7"/>
<reference evidence="3" key="1">
    <citation type="submission" date="2021-03" db="UniProtKB">
        <authorList>
            <consortium name="EnsemblPlants"/>
        </authorList>
    </citation>
    <scope>IDENTIFICATION</scope>
</reference>
<dbReference type="Pfam" id="PF09331">
    <property type="entry name" value="DUF1985"/>
    <property type="match status" value="1"/>
</dbReference>
<dbReference type="Proteomes" id="UP000596661">
    <property type="component" value="Unassembled WGS sequence"/>
</dbReference>
<evidence type="ECO:0000256" key="1">
    <source>
        <dbReference type="SAM" id="MobiDB-lite"/>
    </source>
</evidence>
<dbReference type="EnsemblPlants" id="evm.model.ctgX41.3">
    <property type="protein sequence ID" value="cds.evm.model.ctgX41.3"/>
    <property type="gene ID" value="evm.TU.ctgX41.3"/>
</dbReference>
<feature type="domain" description="DUF1985" evidence="2">
    <location>
        <begin position="102"/>
        <end position="205"/>
    </location>
</feature>
<dbReference type="InterPro" id="IPR015410">
    <property type="entry name" value="DUF1985"/>
</dbReference>
<evidence type="ECO:0000259" key="2">
    <source>
        <dbReference type="Pfam" id="PF09331"/>
    </source>
</evidence>
<proteinExistence type="predicted"/>
<evidence type="ECO:0000313" key="4">
    <source>
        <dbReference type="Proteomes" id="UP000596661"/>
    </source>
</evidence>
<organism evidence="3 4">
    <name type="scientific">Cannabis sativa</name>
    <name type="common">Hemp</name>
    <name type="synonym">Marijuana</name>
    <dbReference type="NCBI Taxonomy" id="3483"/>
    <lineage>
        <taxon>Eukaryota</taxon>
        <taxon>Viridiplantae</taxon>
        <taxon>Streptophyta</taxon>
        <taxon>Embryophyta</taxon>
        <taxon>Tracheophyta</taxon>
        <taxon>Spermatophyta</taxon>
        <taxon>Magnoliopsida</taxon>
        <taxon>eudicotyledons</taxon>
        <taxon>Gunneridae</taxon>
        <taxon>Pentapetalae</taxon>
        <taxon>rosids</taxon>
        <taxon>fabids</taxon>
        <taxon>Rosales</taxon>
        <taxon>Cannabaceae</taxon>
        <taxon>Cannabis</taxon>
    </lineage>
</organism>
<evidence type="ECO:0000313" key="3">
    <source>
        <dbReference type="EnsemblPlants" id="cds.evm.model.ctgX41.3"/>
    </source>
</evidence>
<feature type="compositionally biased region" description="Basic and acidic residues" evidence="1">
    <location>
        <begin position="46"/>
        <end position="68"/>
    </location>
</feature>
<feature type="compositionally biased region" description="Acidic residues" evidence="1">
    <location>
        <begin position="81"/>
        <end position="91"/>
    </location>
</feature>
<accession>A0A803QSD7</accession>
<feature type="region of interest" description="Disordered" evidence="1">
    <location>
        <begin position="1"/>
        <end position="91"/>
    </location>
</feature>